<comment type="caution">
    <text evidence="1">The sequence shown here is derived from an EMBL/GenBank/DDBJ whole genome shotgun (WGS) entry which is preliminary data.</text>
</comment>
<keyword evidence="2" id="KW-1185">Reference proteome</keyword>
<evidence type="ECO:0000313" key="1">
    <source>
        <dbReference type="EMBL" id="OLF15855.1"/>
    </source>
</evidence>
<sequence length="63" mass="6376">MGDDDLNLLHAAILAGLAADVAGFAVAAVGSGWLAGLGHRRFAPFWIGDTLSVLASTLVAADR</sequence>
<dbReference type="AlphaFoldDB" id="A0A1Q8CNB7"/>
<dbReference type="EMBL" id="MSIE01000036">
    <property type="protein sequence ID" value="OLF15855.1"/>
    <property type="molecule type" value="Genomic_DNA"/>
</dbReference>
<reference evidence="1 2" key="1">
    <citation type="submission" date="2016-12" db="EMBL/GenBank/DDBJ databases">
        <title>The draft genome sequence of Actinophytocola sp. 11-183.</title>
        <authorList>
            <person name="Wang W."/>
            <person name="Yuan L."/>
        </authorList>
    </citation>
    <scope>NUCLEOTIDE SEQUENCE [LARGE SCALE GENOMIC DNA]</scope>
    <source>
        <strain evidence="1 2">11-183</strain>
    </source>
</reference>
<name>A0A1Q8CNB7_9PSEU</name>
<proteinExistence type="predicted"/>
<gene>
    <name evidence="1" type="ORF">BU204_19900</name>
</gene>
<organism evidence="1 2">
    <name type="scientific">Actinophytocola xanthii</name>
    <dbReference type="NCBI Taxonomy" id="1912961"/>
    <lineage>
        <taxon>Bacteria</taxon>
        <taxon>Bacillati</taxon>
        <taxon>Actinomycetota</taxon>
        <taxon>Actinomycetes</taxon>
        <taxon>Pseudonocardiales</taxon>
        <taxon>Pseudonocardiaceae</taxon>
    </lineage>
</organism>
<dbReference type="Proteomes" id="UP000185596">
    <property type="component" value="Unassembled WGS sequence"/>
</dbReference>
<protein>
    <submittedName>
        <fullName evidence="1">Uncharacterized protein</fullName>
    </submittedName>
</protein>
<evidence type="ECO:0000313" key="2">
    <source>
        <dbReference type="Proteomes" id="UP000185596"/>
    </source>
</evidence>
<accession>A0A1Q8CNB7</accession>